<dbReference type="NCBIfam" id="NF008557">
    <property type="entry name" value="PRK11493.1"/>
    <property type="match status" value="1"/>
</dbReference>
<keyword evidence="6" id="KW-1185">Reference proteome</keyword>
<dbReference type="EMBL" id="JBHUHD010000001">
    <property type="protein sequence ID" value="MFD2141431.1"/>
    <property type="molecule type" value="Genomic_DNA"/>
</dbReference>
<organism evidence="5 6">
    <name type="scientific">Ancylobacter oerskovii</name>
    <dbReference type="NCBI Taxonomy" id="459519"/>
    <lineage>
        <taxon>Bacteria</taxon>
        <taxon>Pseudomonadati</taxon>
        <taxon>Pseudomonadota</taxon>
        <taxon>Alphaproteobacteria</taxon>
        <taxon>Hyphomicrobiales</taxon>
        <taxon>Xanthobacteraceae</taxon>
        <taxon>Ancylobacter</taxon>
    </lineage>
</organism>
<accession>A0ABW4YYL2</accession>
<sequence length="287" mass="30116">MTTAPATPSKGRFVTTQWLAERLGAPDVVVVDASWHLPTAGRSARAEYADAHIPGAVFFDIDAVADRSSGLPHMLPTEPAFDAAVGALGIGDGMTIVVYDSLGLFSAARGWWTFFVFGAPNVFVLEGGLPQWRDEGRPLEAGEVSRPPARFTARLDRSRVAGADQVAQASEEGSAQILDARSAPRFRGEEAEPRPGVRPGHIPGALNLPFGEVLANGRLKSPEEVRQAVTAAGVDPSRPVITSCGSGVTAAILWLALDSLGTPPAALYDGSWSEWGASTRLIAIGPA</sequence>
<evidence type="ECO:0000313" key="5">
    <source>
        <dbReference type="EMBL" id="MFD2141431.1"/>
    </source>
</evidence>
<reference evidence="6" key="1">
    <citation type="journal article" date="2019" name="Int. J. Syst. Evol. Microbiol.">
        <title>The Global Catalogue of Microorganisms (GCM) 10K type strain sequencing project: providing services to taxonomists for standard genome sequencing and annotation.</title>
        <authorList>
            <consortium name="The Broad Institute Genomics Platform"/>
            <consortium name="The Broad Institute Genome Sequencing Center for Infectious Disease"/>
            <person name="Wu L."/>
            <person name="Ma J."/>
        </authorList>
    </citation>
    <scope>NUCLEOTIDE SEQUENCE [LARGE SCALE GENOMIC DNA]</scope>
    <source>
        <strain evidence="6">CCM 7435</strain>
    </source>
</reference>
<evidence type="ECO:0000256" key="1">
    <source>
        <dbReference type="ARBA" id="ARBA00022679"/>
    </source>
</evidence>
<dbReference type="PROSITE" id="PS00380">
    <property type="entry name" value="RHODANESE_1"/>
    <property type="match status" value="1"/>
</dbReference>
<dbReference type="SMART" id="SM00450">
    <property type="entry name" value="RHOD"/>
    <property type="match status" value="2"/>
</dbReference>
<dbReference type="InterPro" id="IPR045078">
    <property type="entry name" value="TST/MPST-like"/>
</dbReference>
<dbReference type="Proteomes" id="UP001597299">
    <property type="component" value="Unassembled WGS sequence"/>
</dbReference>
<keyword evidence="1 3" id="KW-0808">Transferase</keyword>
<keyword evidence="2" id="KW-0677">Repeat</keyword>
<evidence type="ECO:0000256" key="3">
    <source>
        <dbReference type="RuleBase" id="RU000507"/>
    </source>
</evidence>
<dbReference type="CDD" id="cd01448">
    <property type="entry name" value="TST_Repeat_1"/>
    <property type="match status" value="1"/>
</dbReference>
<feature type="domain" description="Rhodanese" evidence="4">
    <location>
        <begin position="24"/>
        <end position="141"/>
    </location>
</feature>
<dbReference type="PANTHER" id="PTHR11364:SF27">
    <property type="entry name" value="SULFURTRANSFERASE"/>
    <property type="match status" value="1"/>
</dbReference>
<dbReference type="CDD" id="cd01449">
    <property type="entry name" value="TST_Repeat_2"/>
    <property type="match status" value="1"/>
</dbReference>
<protein>
    <recommendedName>
        <fullName evidence="3">Sulfurtransferase</fullName>
    </recommendedName>
</protein>
<proteinExistence type="predicted"/>
<name>A0ABW4YYL2_9HYPH</name>
<dbReference type="InterPro" id="IPR001307">
    <property type="entry name" value="Thiosulphate_STrfase_CS"/>
</dbReference>
<dbReference type="PROSITE" id="PS50206">
    <property type="entry name" value="RHODANESE_3"/>
    <property type="match status" value="2"/>
</dbReference>
<dbReference type="InterPro" id="IPR036873">
    <property type="entry name" value="Rhodanese-like_dom_sf"/>
</dbReference>
<dbReference type="InterPro" id="IPR001763">
    <property type="entry name" value="Rhodanese-like_dom"/>
</dbReference>
<evidence type="ECO:0000259" key="4">
    <source>
        <dbReference type="PROSITE" id="PS50206"/>
    </source>
</evidence>
<evidence type="ECO:0000313" key="6">
    <source>
        <dbReference type="Proteomes" id="UP001597299"/>
    </source>
</evidence>
<dbReference type="PANTHER" id="PTHR11364">
    <property type="entry name" value="THIOSULFATE SULFERTANSFERASE"/>
    <property type="match status" value="1"/>
</dbReference>
<dbReference type="Pfam" id="PF00581">
    <property type="entry name" value="Rhodanese"/>
    <property type="match status" value="2"/>
</dbReference>
<dbReference type="PROSITE" id="PS00683">
    <property type="entry name" value="RHODANESE_2"/>
    <property type="match status" value="1"/>
</dbReference>
<comment type="caution">
    <text evidence="5">The sequence shown here is derived from an EMBL/GenBank/DDBJ whole genome shotgun (WGS) entry which is preliminary data.</text>
</comment>
<evidence type="ECO:0000256" key="2">
    <source>
        <dbReference type="ARBA" id="ARBA00022737"/>
    </source>
</evidence>
<feature type="domain" description="Rhodanese" evidence="4">
    <location>
        <begin position="171"/>
        <end position="284"/>
    </location>
</feature>
<dbReference type="Gene3D" id="3.40.250.10">
    <property type="entry name" value="Rhodanese-like domain"/>
    <property type="match status" value="2"/>
</dbReference>
<dbReference type="RefSeq" id="WP_213350073.1">
    <property type="nucleotide sequence ID" value="NZ_JAHBGB010000002.1"/>
</dbReference>
<dbReference type="SUPFAM" id="SSF52821">
    <property type="entry name" value="Rhodanese/Cell cycle control phosphatase"/>
    <property type="match status" value="2"/>
</dbReference>
<gene>
    <name evidence="5" type="primary">sseA</name>
    <name evidence="5" type="ORF">ACFSNC_13535</name>
</gene>
<dbReference type="GO" id="GO:0016784">
    <property type="term" value="F:3-mercaptopyruvate sulfurtransferase activity"/>
    <property type="evidence" value="ECO:0007669"/>
    <property type="project" value="UniProtKB-EC"/>
</dbReference>